<name>A0ABU6S9K3_9FABA</name>
<keyword evidence="2" id="KW-1185">Reference proteome</keyword>
<dbReference type="Proteomes" id="UP001341840">
    <property type="component" value="Unassembled WGS sequence"/>
</dbReference>
<comment type="caution">
    <text evidence="1">The sequence shown here is derived from an EMBL/GenBank/DDBJ whole genome shotgun (WGS) entry which is preliminary data.</text>
</comment>
<organism evidence="1 2">
    <name type="scientific">Stylosanthes scabra</name>
    <dbReference type="NCBI Taxonomy" id="79078"/>
    <lineage>
        <taxon>Eukaryota</taxon>
        <taxon>Viridiplantae</taxon>
        <taxon>Streptophyta</taxon>
        <taxon>Embryophyta</taxon>
        <taxon>Tracheophyta</taxon>
        <taxon>Spermatophyta</taxon>
        <taxon>Magnoliopsida</taxon>
        <taxon>eudicotyledons</taxon>
        <taxon>Gunneridae</taxon>
        <taxon>Pentapetalae</taxon>
        <taxon>rosids</taxon>
        <taxon>fabids</taxon>
        <taxon>Fabales</taxon>
        <taxon>Fabaceae</taxon>
        <taxon>Papilionoideae</taxon>
        <taxon>50 kb inversion clade</taxon>
        <taxon>dalbergioids sensu lato</taxon>
        <taxon>Dalbergieae</taxon>
        <taxon>Pterocarpus clade</taxon>
        <taxon>Stylosanthes</taxon>
    </lineage>
</organism>
<accession>A0ABU6S9K3</accession>
<protein>
    <submittedName>
        <fullName evidence="1">Uncharacterized protein</fullName>
    </submittedName>
</protein>
<proteinExistence type="predicted"/>
<dbReference type="EMBL" id="JASCZI010060489">
    <property type="protein sequence ID" value="MED6132784.1"/>
    <property type="molecule type" value="Genomic_DNA"/>
</dbReference>
<evidence type="ECO:0000313" key="1">
    <source>
        <dbReference type="EMBL" id="MED6132784.1"/>
    </source>
</evidence>
<reference evidence="1 2" key="1">
    <citation type="journal article" date="2023" name="Plants (Basel)">
        <title>Bridging the Gap: Combining Genomics and Transcriptomics Approaches to Understand Stylosanthes scabra, an Orphan Legume from the Brazilian Caatinga.</title>
        <authorList>
            <person name="Ferreira-Neto J.R.C."/>
            <person name="da Silva M.D."/>
            <person name="Binneck E."/>
            <person name="de Melo N.F."/>
            <person name="da Silva R.H."/>
            <person name="de Melo A.L.T.M."/>
            <person name="Pandolfi V."/>
            <person name="Bustamante F.O."/>
            <person name="Brasileiro-Vidal A.C."/>
            <person name="Benko-Iseppon A.M."/>
        </authorList>
    </citation>
    <scope>NUCLEOTIDE SEQUENCE [LARGE SCALE GENOMIC DNA]</scope>
    <source>
        <tissue evidence="1">Leaves</tissue>
    </source>
</reference>
<gene>
    <name evidence="1" type="ORF">PIB30_022097</name>
</gene>
<evidence type="ECO:0000313" key="2">
    <source>
        <dbReference type="Proteomes" id="UP001341840"/>
    </source>
</evidence>
<sequence length="104" mass="12358">MGLPSYSCLSSHGFEQRLFLLAERWIEYEPPRDREETRLRSWMRILNRLGISDQIVLPWVVKSEGTWNVVCPLPYFSIVQWHQVDHVVKHFGQSWKSASFILEI</sequence>